<evidence type="ECO:0000313" key="2">
    <source>
        <dbReference type="EMBL" id="MBB5715864.1"/>
    </source>
</evidence>
<dbReference type="Proteomes" id="UP000546200">
    <property type="component" value="Unassembled WGS sequence"/>
</dbReference>
<gene>
    <name evidence="2" type="ORF">FHS94_002721</name>
</gene>
<evidence type="ECO:0000256" key="1">
    <source>
        <dbReference type="SAM" id="MobiDB-lite"/>
    </source>
</evidence>
<dbReference type="AlphaFoldDB" id="A0A7W9EV20"/>
<dbReference type="EMBL" id="JACIJK010000008">
    <property type="protein sequence ID" value="MBB5715864.1"/>
    <property type="molecule type" value="Genomic_DNA"/>
</dbReference>
<accession>A0A7W9EV20</accession>
<comment type="caution">
    <text evidence="2">The sequence shown here is derived from an EMBL/GenBank/DDBJ whole genome shotgun (WGS) entry which is preliminary data.</text>
</comment>
<organism evidence="2 3">
    <name type="scientific">Sphingomonas aerophila</name>
    <dbReference type="NCBI Taxonomy" id="1344948"/>
    <lineage>
        <taxon>Bacteria</taxon>
        <taxon>Pseudomonadati</taxon>
        <taxon>Pseudomonadota</taxon>
        <taxon>Alphaproteobacteria</taxon>
        <taxon>Sphingomonadales</taxon>
        <taxon>Sphingomonadaceae</taxon>
        <taxon>Sphingomonas</taxon>
    </lineage>
</organism>
<feature type="region of interest" description="Disordered" evidence="1">
    <location>
        <begin position="119"/>
        <end position="141"/>
    </location>
</feature>
<name>A0A7W9EV20_9SPHN</name>
<evidence type="ECO:0000313" key="3">
    <source>
        <dbReference type="Proteomes" id="UP000546200"/>
    </source>
</evidence>
<protein>
    <submittedName>
        <fullName evidence="2">Uncharacterized protein</fullName>
    </submittedName>
</protein>
<proteinExistence type="predicted"/>
<reference evidence="2 3" key="1">
    <citation type="submission" date="2020-08" db="EMBL/GenBank/DDBJ databases">
        <title>Genomic Encyclopedia of Type Strains, Phase IV (KMG-IV): sequencing the most valuable type-strain genomes for metagenomic binning, comparative biology and taxonomic classification.</title>
        <authorList>
            <person name="Goeker M."/>
        </authorList>
    </citation>
    <scope>NUCLEOTIDE SEQUENCE [LARGE SCALE GENOMIC DNA]</scope>
    <source>
        <strain evidence="2 3">DSM 100044</strain>
    </source>
</reference>
<keyword evidence="3" id="KW-1185">Reference proteome</keyword>
<sequence length="141" mass="15675">MPKFNPAMLIPAVLVNEASAKRSSKDIALAAINKMKEQFEAGLASEGKRNFKHTDGERVQFSIRVANTALVLERVKVKDTEVEVREMTCPTVAFLDALSYYADRIKADEYSAQFAALDGKKEQRTAKLRNTRAEKKAAKPA</sequence>